<name>C5L8R1_PERM5</name>
<dbReference type="InParanoid" id="C5L8R1"/>
<dbReference type="Gene3D" id="3.60.40.10">
    <property type="entry name" value="PPM-type phosphatase domain"/>
    <property type="match status" value="1"/>
</dbReference>
<organism evidence="2">
    <name type="scientific">Perkinsus marinus (strain ATCC 50983 / TXsc)</name>
    <dbReference type="NCBI Taxonomy" id="423536"/>
    <lineage>
        <taxon>Eukaryota</taxon>
        <taxon>Sar</taxon>
        <taxon>Alveolata</taxon>
        <taxon>Perkinsozoa</taxon>
        <taxon>Perkinsea</taxon>
        <taxon>Perkinsida</taxon>
        <taxon>Perkinsidae</taxon>
        <taxon>Perkinsus</taxon>
    </lineage>
</organism>
<dbReference type="InterPro" id="IPR036457">
    <property type="entry name" value="PPM-type-like_dom_sf"/>
</dbReference>
<protein>
    <recommendedName>
        <fullName evidence="3">Trichohyalin-plectin-homology domain-containing protein</fullName>
    </recommendedName>
</protein>
<gene>
    <name evidence="1" type="ORF">Pmar_PMAR025387</name>
</gene>
<dbReference type="AlphaFoldDB" id="C5L8R1"/>
<dbReference type="Proteomes" id="UP000007800">
    <property type="component" value="Unassembled WGS sequence"/>
</dbReference>
<evidence type="ECO:0000313" key="2">
    <source>
        <dbReference type="Proteomes" id="UP000007800"/>
    </source>
</evidence>
<dbReference type="GeneID" id="9057078"/>
<reference evidence="1 2" key="1">
    <citation type="submission" date="2008-07" db="EMBL/GenBank/DDBJ databases">
        <authorList>
            <person name="El-Sayed N."/>
            <person name="Caler E."/>
            <person name="Inman J."/>
            <person name="Amedeo P."/>
            <person name="Hass B."/>
            <person name="Wortman J."/>
        </authorList>
    </citation>
    <scope>NUCLEOTIDE SEQUENCE [LARGE SCALE GENOMIC DNA]</scope>
    <source>
        <strain evidence="2">ATCC 50983 / TXsc</strain>
    </source>
</reference>
<evidence type="ECO:0008006" key="3">
    <source>
        <dbReference type="Google" id="ProtNLM"/>
    </source>
</evidence>
<accession>C5L8R1</accession>
<dbReference type="SUPFAM" id="SSF81606">
    <property type="entry name" value="PP2C-like"/>
    <property type="match status" value="1"/>
</dbReference>
<proteinExistence type="predicted"/>
<keyword evidence="2" id="KW-1185">Reference proteome</keyword>
<dbReference type="RefSeq" id="XP_002775065.1">
    <property type="nucleotide sequence ID" value="XM_002775019.1"/>
</dbReference>
<dbReference type="EMBL" id="GG680302">
    <property type="protein sequence ID" value="EER06881.1"/>
    <property type="molecule type" value="Genomic_DNA"/>
</dbReference>
<evidence type="ECO:0000313" key="1">
    <source>
        <dbReference type="EMBL" id="EER06881.1"/>
    </source>
</evidence>
<sequence>MQMTKYAVAKETLDGQVKLKRIEEQEKARIVEKEKEYMRGVWEEVEKERRRTAEEVAAKNVENRRRMDEFALRTKEARDAEKEREGIQDKQFILNVLADEKKLAEKEGMERALRIRQQHEASDGLWDVYSAQEAAVIAQTAKISGESPAKALVQAALVEQENRRVSSDNVTVICVYFTDD</sequence>
<dbReference type="OrthoDB" id="445762at2759"/>